<organism evidence="7 8">
    <name type="scientific">Nocardioides astragali</name>
    <dbReference type="NCBI Taxonomy" id="1776736"/>
    <lineage>
        <taxon>Bacteria</taxon>
        <taxon>Bacillati</taxon>
        <taxon>Actinomycetota</taxon>
        <taxon>Actinomycetes</taxon>
        <taxon>Propionibacteriales</taxon>
        <taxon>Nocardioidaceae</taxon>
        <taxon>Nocardioides</taxon>
    </lineage>
</organism>
<keyword evidence="2 5" id="KW-0808">Transferase</keyword>
<dbReference type="PANTHER" id="PTHR43017">
    <property type="entry name" value="GALACTOSIDE O-ACETYLTRANSFERASE"/>
    <property type="match status" value="1"/>
</dbReference>
<keyword evidence="3" id="KW-0677">Repeat</keyword>
<dbReference type="GO" id="GO:0016746">
    <property type="term" value="F:acyltransferase activity"/>
    <property type="evidence" value="ECO:0007669"/>
    <property type="project" value="UniProtKB-KW"/>
</dbReference>
<dbReference type="InterPro" id="IPR011004">
    <property type="entry name" value="Trimer_LpxA-like_sf"/>
</dbReference>
<dbReference type="SMART" id="SM01266">
    <property type="entry name" value="Mac"/>
    <property type="match status" value="1"/>
</dbReference>
<dbReference type="RefSeq" id="WP_255889116.1">
    <property type="nucleotide sequence ID" value="NZ_JAFMZM010000001.1"/>
</dbReference>
<dbReference type="CDD" id="cd03357">
    <property type="entry name" value="LbH_MAT_GAT"/>
    <property type="match status" value="1"/>
</dbReference>
<dbReference type="Proteomes" id="UP001596524">
    <property type="component" value="Unassembled WGS sequence"/>
</dbReference>
<evidence type="ECO:0000256" key="2">
    <source>
        <dbReference type="ARBA" id="ARBA00022679"/>
    </source>
</evidence>
<dbReference type="SUPFAM" id="SSF51161">
    <property type="entry name" value="Trimeric LpxA-like enzymes"/>
    <property type="match status" value="1"/>
</dbReference>
<evidence type="ECO:0000256" key="3">
    <source>
        <dbReference type="ARBA" id="ARBA00022737"/>
    </source>
</evidence>
<gene>
    <name evidence="7" type="ORF">ACFQO6_19465</name>
</gene>
<dbReference type="InterPro" id="IPR039369">
    <property type="entry name" value="LacA-like"/>
</dbReference>
<dbReference type="InterPro" id="IPR024688">
    <property type="entry name" value="Mac_dom"/>
</dbReference>
<dbReference type="EMBL" id="JBHTCH010000025">
    <property type="protein sequence ID" value="MFC7362457.1"/>
    <property type="molecule type" value="Genomic_DNA"/>
</dbReference>
<comment type="similarity">
    <text evidence="1 5">Belongs to the transferase hexapeptide repeat family.</text>
</comment>
<evidence type="ECO:0000313" key="8">
    <source>
        <dbReference type="Proteomes" id="UP001596524"/>
    </source>
</evidence>
<dbReference type="InterPro" id="IPR018357">
    <property type="entry name" value="Hexapep_transf_CS"/>
</dbReference>
<evidence type="ECO:0000256" key="4">
    <source>
        <dbReference type="ARBA" id="ARBA00023315"/>
    </source>
</evidence>
<evidence type="ECO:0000259" key="6">
    <source>
        <dbReference type="SMART" id="SM01266"/>
    </source>
</evidence>
<feature type="domain" description="Maltose/galactoside acetyltransferase" evidence="6">
    <location>
        <begin position="9"/>
        <end position="63"/>
    </location>
</feature>
<name>A0ABW2N8W1_9ACTN</name>
<keyword evidence="4 5" id="KW-0012">Acyltransferase</keyword>
<evidence type="ECO:0000313" key="7">
    <source>
        <dbReference type="EMBL" id="MFC7362457.1"/>
    </source>
</evidence>
<evidence type="ECO:0000256" key="5">
    <source>
        <dbReference type="RuleBase" id="RU367021"/>
    </source>
</evidence>
<dbReference type="Pfam" id="PF00132">
    <property type="entry name" value="Hexapep"/>
    <property type="match status" value="1"/>
</dbReference>
<sequence length="199" mass="21025">MTDDTRSMRERMMAGDLYLADDPDLAAANVAAQAATWTYNTSSPKEVDARRNLLRGLLGTIGDGTEIRPPLEVDYGFNLHVGANSFFNFGLVALDVATIRIGDDCQVGPNVQLLTATHPIDPEPRRAKWEAALPITIGDNVWLGGGVIVCPGVTIGANTVIGAGSIVTKDLPANVIAVGNPARLVRPIDPLSDDVAPDV</sequence>
<dbReference type="Gene3D" id="2.160.10.10">
    <property type="entry name" value="Hexapeptide repeat proteins"/>
    <property type="match status" value="1"/>
</dbReference>
<dbReference type="PROSITE" id="PS00101">
    <property type="entry name" value="HEXAPEP_TRANSFERASES"/>
    <property type="match status" value="1"/>
</dbReference>
<comment type="caution">
    <text evidence="7">The sequence shown here is derived from an EMBL/GenBank/DDBJ whole genome shotgun (WGS) entry which is preliminary data.</text>
</comment>
<protein>
    <recommendedName>
        <fullName evidence="5">Acetyltransferase</fullName>
        <ecNumber evidence="5">2.3.1.-</ecNumber>
    </recommendedName>
</protein>
<dbReference type="InterPro" id="IPR001451">
    <property type="entry name" value="Hexapep"/>
</dbReference>
<dbReference type="PANTHER" id="PTHR43017:SF1">
    <property type="entry name" value="ACETYLTRANSFERASE YJL218W-RELATED"/>
    <property type="match status" value="1"/>
</dbReference>
<keyword evidence="8" id="KW-1185">Reference proteome</keyword>
<proteinExistence type="inferred from homology"/>
<reference evidence="8" key="1">
    <citation type="journal article" date="2019" name="Int. J. Syst. Evol. Microbiol.">
        <title>The Global Catalogue of Microorganisms (GCM) 10K type strain sequencing project: providing services to taxonomists for standard genome sequencing and annotation.</title>
        <authorList>
            <consortium name="The Broad Institute Genomics Platform"/>
            <consortium name="The Broad Institute Genome Sequencing Center for Infectious Disease"/>
            <person name="Wu L."/>
            <person name="Ma J."/>
        </authorList>
    </citation>
    <scope>NUCLEOTIDE SEQUENCE [LARGE SCALE GENOMIC DNA]</scope>
    <source>
        <strain evidence="8">FCH27</strain>
    </source>
</reference>
<dbReference type="EC" id="2.3.1.-" evidence="5"/>
<evidence type="ECO:0000256" key="1">
    <source>
        <dbReference type="ARBA" id="ARBA00007274"/>
    </source>
</evidence>
<accession>A0ABW2N8W1</accession>
<dbReference type="Pfam" id="PF12464">
    <property type="entry name" value="Mac"/>
    <property type="match status" value="1"/>
</dbReference>